<reference evidence="1" key="1">
    <citation type="journal article" date="2009" name="Rice">
        <title>De Novo Next Generation Sequencing of Plant Genomes.</title>
        <authorList>
            <person name="Rounsley S."/>
            <person name="Marri P.R."/>
            <person name="Yu Y."/>
            <person name="He R."/>
            <person name="Sisneros N."/>
            <person name="Goicoechea J.L."/>
            <person name="Lee S.J."/>
            <person name="Angelova A."/>
            <person name="Kudrna D."/>
            <person name="Luo M."/>
            <person name="Affourtit J."/>
            <person name="Desany B."/>
            <person name="Knight J."/>
            <person name="Niazi F."/>
            <person name="Egholm M."/>
            <person name="Wing R.A."/>
        </authorList>
    </citation>
    <scope>NUCLEOTIDE SEQUENCE [LARGE SCALE GENOMIC DNA]</scope>
    <source>
        <strain evidence="1">cv. IRGC 105608</strain>
    </source>
</reference>
<reference evidence="1" key="2">
    <citation type="submission" date="2015-03" db="UniProtKB">
        <authorList>
            <consortium name="EnsemblPlants"/>
        </authorList>
    </citation>
    <scope>IDENTIFICATION</scope>
</reference>
<keyword evidence="2" id="KW-1185">Reference proteome</keyword>
<dbReference type="AlphaFoldDB" id="A0A0D3EMR2"/>
<accession>A0A0D3EMR2</accession>
<protein>
    <submittedName>
        <fullName evidence="1">Uncharacterized protein</fullName>
    </submittedName>
</protein>
<organism evidence="1">
    <name type="scientific">Oryza barthii</name>
    <dbReference type="NCBI Taxonomy" id="65489"/>
    <lineage>
        <taxon>Eukaryota</taxon>
        <taxon>Viridiplantae</taxon>
        <taxon>Streptophyta</taxon>
        <taxon>Embryophyta</taxon>
        <taxon>Tracheophyta</taxon>
        <taxon>Spermatophyta</taxon>
        <taxon>Magnoliopsida</taxon>
        <taxon>Liliopsida</taxon>
        <taxon>Poales</taxon>
        <taxon>Poaceae</taxon>
        <taxon>BOP clade</taxon>
        <taxon>Oryzoideae</taxon>
        <taxon>Oryzeae</taxon>
        <taxon>Oryzinae</taxon>
        <taxon>Oryza</taxon>
    </lineage>
</organism>
<evidence type="ECO:0000313" key="1">
    <source>
        <dbReference type="EnsemblPlants" id="OBART01G12180.1"/>
    </source>
</evidence>
<dbReference type="PaxDb" id="65489-OBART01G12180.1"/>
<dbReference type="Gramene" id="OBART01G12180.1">
    <property type="protein sequence ID" value="OBART01G12180.1"/>
    <property type="gene ID" value="OBART01G12180"/>
</dbReference>
<proteinExistence type="predicted"/>
<name>A0A0D3EMR2_9ORYZ</name>
<sequence>MAAATDRAALLSAEVAPLLAASSSSSSLLVAAPGVDGDGATPGRLLIVIGGGGAGQGRGRSSLAVAVVPPEVTEPAAARSRSEGRKRERRGEEINMRRGEEEEIRMIKFEVLRGKRECWGEKKFVQERGIFTCGLLKWLEPYGKMEVDFYRRDQLRSAYNLKRFSYRKIVSVEVIYVCNHIYVHMTYATIRLNML</sequence>
<evidence type="ECO:0000313" key="2">
    <source>
        <dbReference type="Proteomes" id="UP000026960"/>
    </source>
</evidence>
<dbReference type="Proteomes" id="UP000026960">
    <property type="component" value="Chromosome 1"/>
</dbReference>
<dbReference type="HOGENOM" id="CLU_1605272_0_0_1"/>
<dbReference type="EnsemblPlants" id="OBART01G12180.1">
    <property type="protein sequence ID" value="OBART01G12180.1"/>
    <property type="gene ID" value="OBART01G12180"/>
</dbReference>